<sequence>MGDMSILPFFHSTSQAILVGGPWAWDDLPGDVSRAGAQAGDWQVHPSCQWLRLWGPQSDHCAAPGSFMVAAGHSWTLAGPDVTLGGLDTYGLPEPFQKGPRHG</sequence>
<name>G5BCK5_HETGA</name>
<dbReference type="EMBL" id="JH169543">
    <property type="protein sequence ID" value="EHB07016.1"/>
    <property type="molecule type" value="Genomic_DNA"/>
</dbReference>
<dbReference type="Proteomes" id="UP000006813">
    <property type="component" value="Unassembled WGS sequence"/>
</dbReference>
<gene>
    <name evidence="1" type="ORF">GW7_18973</name>
</gene>
<organism evidence="1 2">
    <name type="scientific">Heterocephalus glaber</name>
    <name type="common">Naked mole rat</name>
    <dbReference type="NCBI Taxonomy" id="10181"/>
    <lineage>
        <taxon>Eukaryota</taxon>
        <taxon>Metazoa</taxon>
        <taxon>Chordata</taxon>
        <taxon>Craniata</taxon>
        <taxon>Vertebrata</taxon>
        <taxon>Euteleostomi</taxon>
        <taxon>Mammalia</taxon>
        <taxon>Eutheria</taxon>
        <taxon>Euarchontoglires</taxon>
        <taxon>Glires</taxon>
        <taxon>Rodentia</taxon>
        <taxon>Hystricomorpha</taxon>
        <taxon>Bathyergidae</taxon>
        <taxon>Heterocephalus</taxon>
    </lineage>
</organism>
<reference evidence="1 2" key="1">
    <citation type="journal article" date="2011" name="Nature">
        <title>Genome sequencing reveals insights into physiology and longevity of the naked mole rat.</title>
        <authorList>
            <person name="Kim E.B."/>
            <person name="Fang X."/>
            <person name="Fushan A.A."/>
            <person name="Huang Z."/>
            <person name="Lobanov A.V."/>
            <person name="Han L."/>
            <person name="Marino S.M."/>
            <person name="Sun X."/>
            <person name="Turanov A.A."/>
            <person name="Yang P."/>
            <person name="Yim S.H."/>
            <person name="Zhao X."/>
            <person name="Kasaikina M.V."/>
            <person name="Stoletzki N."/>
            <person name="Peng C."/>
            <person name="Polak P."/>
            <person name="Xiong Z."/>
            <person name="Kiezun A."/>
            <person name="Zhu Y."/>
            <person name="Chen Y."/>
            <person name="Kryukov G.V."/>
            <person name="Zhang Q."/>
            <person name="Peshkin L."/>
            <person name="Yang L."/>
            <person name="Bronson R.T."/>
            <person name="Buffenstein R."/>
            <person name="Wang B."/>
            <person name="Han C."/>
            <person name="Li Q."/>
            <person name="Chen L."/>
            <person name="Zhao W."/>
            <person name="Sunyaev S.R."/>
            <person name="Park T.J."/>
            <person name="Zhang G."/>
            <person name="Wang J."/>
            <person name="Gladyshev V.N."/>
        </authorList>
    </citation>
    <scope>NUCLEOTIDE SEQUENCE [LARGE SCALE GENOMIC DNA]</scope>
</reference>
<evidence type="ECO:0000313" key="1">
    <source>
        <dbReference type="EMBL" id="EHB07016.1"/>
    </source>
</evidence>
<proteinExistence type="predicted"/>
<accession>G5BCK5</accession>
<evidence type="ECO:0000313" key="2">
    <source>
        <dbReference type="Proteomes" id="UP000006813"/>
    </source>
</evidence>
<protein>
    <submittedName>
        <fullName evidence="1">Uncharacterized protein</fullName>
    </submittedName>
</protein>
<dbReference type="InParanoid" id="G5BCK5"/>
<dbReference type="AlphaFoldDB" id="G5BCK5"/>